<keyword evidence="4" id="KW-1185">Reference proteome</keyword>
<dbReference type="Proteomes" id="UP001152795">
    <property type="component" value="Unassembled WGS sequence"/>
</dbReference>
<evidence type="ECO:0000313" key="4">
    <source>
        <dbReference type="Proteomes" id="UP001152795"/>
    </source>
</evidence>
<evidence type="ECO:0000313" key="3">
    <source>
        <dbReference type="EMBL" id="CAB4025725.1"/>
    </source>
</evidence>
<dbReference type="Gene3D" id="1.20.5.1700">
    <property type="match status" value="1"/>
</dbReference>
<protein>
    <submittedName>
        <fullName evidence="3">Uncharacterized protein</fullName>
    </submittedName>
</protein>
<gene>
    <name evidence="3" type="ORF">PACLA_8A032785</name>
</gene>
<accession>A0A6S7J1H1</accession>
<sequence>MSSLFKKCVQKYIKCFPNGEFYQRRKPKSISSYSSLEDRLADHVYELMTCLDTEVITSEIKAMIMKNSDISAVDESELFFTPNNNETHNSPVTTNRSSGWSGMKSKLASLEAGQIIFREGLTREINELSSKITNLIKTVEEQREEIKTVKVENELQREEINAIKAENKELRCLHSKIATNQTPFYSKGDNGIQQKHSAFEPRTSYCDIVNVDMQEIENSPGLTEDLSNNIACEMTSSATVPTNHAGESNLVVVINTEEQPSCSNDMRKNDDHPTSKTLSNEKLRSKLTTDG</sequence>
<dbReference type="EMBL" id="CACRXK020013784">
    <property type="protein sequence ID" value="CAB4025725.1"/>
    <property type="molecule type" value="Genomic_DNA"/>
</dbReference>
<reference evidence="3" key="1">
    <citation type="submission" date="2020-04" db="EMBL/GenBank/DDBJ databases">
        <authorList>
            <person name="Alioto T."/>
            <person name="Alioto T."/>
            <person name="Gomez Garrido J."/>
        </authorList>
    </citation>
    <scope>NUCLEOTIDE SEQUENCE</scope>
    <source>
        <strain evidence="3">A484AB</strain>
    </source>
</reference>
<evidence type="ECO:0000256" key="2">
    <source>
        <dbReference type="SAM" id="MobiDB-lite"/>
    </source>
</evidence>
<comment type="caution">
    <text evidence="3">The sequence shown here is derived from an EMBL/GenBank/DDBJ whole genome shotgun (WGS) entry which is preliminary data.</text>
</comment>
<feature type="region of interest" description="Disordered" evidence="2">
    <location>
        <begin position="258"/>
        <end position="291"/>
    </location>
</feature>
<feature type="coiled-coil region" evidence="1">
    <location>
        <begin position="118"/>
        <end position="173"/>
    </location>
</feature>
<feature type="compositionally biased region" description="Basic and acidic residues" evidence="2">
    <location>
        <begin position="265"/>
        <end position="291"/>
    </location>
</feature>
<dbReference type="AlphaFoldDB" id="A0A6S7J1H1"/>
<proteinExistence type="predicted"/>
<evidence type="ECO:0000256" key="1">
    <source>
        <dbReference type="SAM" id="Coils"/>
    </source>
</evidence>
<organism evidence="3 4">
    <name type="scientific">Paramuricea clavata</name>
    <name type="common">Red gorgonian</name>
    <name type="synonym">Violescent sea-whip</name>
    <dbReference type="NCBI Taxonomy" id="317549"/>
    <lineage>
        <taxon>Eukaryota</taxon>
        <taxon>Metazoa</taxon>
        <taxon>Cnidaria</taxon>
        <taxon>Anthozoa</taxon>
        <taxon>Octocorallia</taxon>
        <taxon>Malacalcyonacea</taxon>
        <taxon>Plexauridae</taxon>
        <taxon>Paramuricea</taxon>
    </lineage>
</organism>
<keyword evidence="1" id="KW-0175">Coiled coil</keyword>
<name>A0A6S7J1H1_PARCT</name>